<evidence type="ECO:0000256" key="4">
    <source>
        <dbReference type="ARBA" id="ARBA00023015"/>
    </source>
</evidence>
<dbReference type="STRING" id="7395.A0A1A9V0S9"/>
<dbReference type="Pfam" id="PF11573">
    <property type="entry name" value="Med23"/>
    <property type="match status" value="2"/>
</dbReference>
<evidence type="ECO:0000256" key="6">
    <source>
        <dbReference type="ARBA" id="ARBA00023242"/>
    </source>
</evidence>
<keyword evidence="4" id="KW-0805">Transcription regulation</keyword>
<dbReference type="InterPro" id="IPR021629">
    <property type="entry name" value="Mediator_Med23"/>
</dbReference>
<name>A0A1A9V0S9_GLOAU</name>
<comment type="subcellular location">
    <subcellularLocation>
        <location evidence="1">Nucleus</location>
    </subcellularLocation>
</comment>
<keyword evidence="5" id="KW-0804">Transcription</keyword>
<comment type="similarity">
    <text evidence="2">Belongs to the Mediator complex subunit 23 family.</text>
</comment>
<evidence type="ECO:0000256" key="3">
    <source>
        <dbReference type="ARBA" id="ARBA00019696"/>
    </source>
</evidence>
<dbReference type="AlphaFoldDB" id="A0A1A9V0S9"/>
<evidence type="ECO:0000256" key="2">
    <source>
        <dbReference type="ARBA" id="ARBA00010222"/>
    </source>
</evidence>
<dbReference type="GO" id="GO:0005667">
    <property type="term" value="C:transcription regulator complex"/>
    <property type="evidence" value="ECO:0007669"/>
    <property type="project" value="TreeGrafter"/>
</dbReference>
<evidence type="ECO:0000256" key="5">
    <source>
        <dbReference type="ARBA" id="ARBA00023163"/>
    </source>
</evidence>
<evidence type="ECO:0000256" key="7">
    <source>
        <dbReference type="ARBA" id="ARBA00031961"/>
    </source>
</evidence>
<evidence type="ECO:0000313" key="10">
    <source>
        <dbReference type="Proteomes" id="UP000078200"/>
    </source>
</evidence>
<dbReference type="Proteomes" id="UP000078200">
    <property type="component" value="Unassembled WGS sequence"/>
</dbReference>
<feature type="transmembrane region" description="Helical" evidence="8">
    <location>
        <begin position="35"/>
        <end position="58"/>
    </location>
</feature>
<dbReference type="PANTHER" id="PTHR12691:SF10">
    <property type="entry name" value="MEDIATOR OF RNA POLYMERASE II TRANSCRIPTION SUBUNIT 23"/>
    <property type="match status" value="1"/>
</dbReference>
<dbReference type="PANTHER" id="PTHR12691">
    <property type="entry name" value="MEDIATOR OF RNA POLYMERASE II TRANSCRIPTION SUBUNIT 23"/>
    <property type="match status" value="1"/>
</dbReference>
<organism evidence="9 10">
    <name type="scientific">Glossina austeni</name>
    <name type="common">Savannah tsetse fly</name>
    <dbReference type="NCBI Taxonomy" id="7395"/>
    <lineage>
        <taxon>Eukaryota</taxon>
        <taxon>Metazoa</taxon>
        <taxon>Ecdysozoa</taxon>
        <taxon>Arthropoda</taxon>
        <taxon>Hexapoda</taxon>
        <taxon>Insecta</taxon>
        <taxon>Pterygota</taxon>
        <taxon>Neoptera</taxon>
        <taxon>Endopterygota</taxon>
        <taxon>Diptera</taxon>
        <taxon>Brachycera</taxon>
        <taxon>Muscomorpha</taxon>
        <taxon>Hippoboscoidea</taxon>
        <taxon>Glossinidae</taxon>
        <taxon>Glossina</taxon>
    </lineage>
</organism>
<dbReference type="EnsemblMetazoa" id="GAUT022078-RA">
    <property type="protein sequence ID" value="GAUT022078-PA"/>
    <property type="gene ID" value="GAUT022078"/>
</dbReference>
<keyword evidence="6" id="KW-0539">Nucleus</keyword>
<proteinExistence type="inferred from homology"/>
<evidence type="ECO:0000256" key="1">
    <source>
        <dbReference type="ARBA" id="ARBA00004123"/>
    </source>
</evidence>
<sequence>MAPICIWIHLMKKARAENMNISRPLPTALKNDHKYAFLLYFFACDYIILQFITFHIFLSFLQHLIMSNTILSMNLGNDFRIILICNAYSTNQEYFSRPMDTFNEKSQSGEYEHITPTAHCFKESPRVCLFTLFLHFFHQYLVISNTITSMNLGNDFRIILICNAYSTNQQYFSRPLNVLAEALSGNVKSNTGSPIGPVPFSMVVLHSFTVHSKMSLTGNFNKTGFSRNIRTSAKEIKSLNIKGFLSDFRSLTFANF</sequence>
<protein>
    <recommendedName>
        <fullName evidence="3">Mediator of RNA polymerase II transcription subunit 23</fullName>
    </recommendedName>
    <alternativeName>
        <fullName evidence="7">Mediator complex subunit 23</fullName>
    </alternativeName>
</protein>
<accession>A0A1A9V0S9</accession>
<evidence type="ECO:0000313" key="9">
    <source>
        <dbReference type="EnsemblMetazoa" id="GAUT022078-PA"/>
    </source>
</evidence>
<keyword evidence="8" id="KW-1133">Transmembrane helix</keyword>
<reference evidence="9" key="1">
    <citation type="submission" date="2020-05" db="UniProtKB">
        <authorList>
            <consortium name="EnsemblMetazoa"/>
        </authorList>
    </citation>
    <scope>IDENTIFICATION</scope>
    <source>
        <strain evidence="9">TTRI</strain>
    </source>
</reference>
<dbReference type="GO" id="GO:0006357">
    <property type="term" value="P:regulation of transcription by RNA polymerase II"/>
    <property type="evidence" value="ECO:0007669"/>
    <property type="project" value="TreeGrafter"/>
</dbReference>
<dbReference type="GO" id="GO:0016592">
    <property type="term" value="C:mediator complex"/>
    <property type="evidence" value="ECO:0007669"/>
    <property type="project" value="TreeGrafter"/>
</dbReference>
<evidence type="ECO:0000256" key="8">
    <source>
        <dbReference type="SAM" id="Phobius"/>
    </source>
</evidence>
<dbReference type="VEuPathDB" id="VectorBase:GAUT022078"/>
<dbReference type="GO" id="GO:0010628">
    <property type="term" value="P:positive regulation of gene expression"/>
    <property type="evidence" value="ECO:0007669"/>
    <property type="project" value="TreeGrafter"/>
</dbReference>
<keyword evidence="10" id="KW-1185">Reference proteome</keyword>
<keyword evidence="8" id="KW-0812">Transmembrane</keyword>
<keyword evidence="8" id="KW-0472">Membrane</keyword>